<evidence type="ECO:0000313" key="2">
    <source>
        <dbReference type="EMBL" id="MDU0339863.1"/>
    </source>
</evidence>
<keyword evidence="2" id="KW-0012">Acyltransferase</keyword>
<reference evidence="2 3" key="1">
    <citation type="submission" date="2023-09" db="EMBL/GenBank/DDBJ databases">
        <title>Whole genome shotgun sequencing (WGS) of Bosea sp. ZW T0_25, isolated from stored onions (Allium cepa).</title>
        <authorList>
            <person name="Stoll D.A."/>
            <person name="Huch M."/>
        </authorList>
    </citation>
    <scope>NUCLEOTIDE SEQUENCE [LARGE SCALE GENOMIC DNA]</scope>
    <source>
        <strain evidence="2 3">ZW T0_25</strain>
    </source>
</reference>
<dbReference type="GO" id="GO:0016746">
    <property type="term" value="F:acyltransferase activity"/>
    <property type="evidence" value="ECO:0007669"/>
    <property type="project" value="UniProtKB-KW"/>
</dbReference>
<dbReference type="InterPro" id="IPR038740">
    <property type="entry name" value="BioF2-like_GNAT_dom"/>
</dbReference>
<proteinExistence type="predicted"/>
<dbReference type="EC" id="2.3.1.-" evidence="2"/>
<dbReference type="InterPro" id="IPR016181">
    <property type="entry name" value="Acyl_CoA_acyltransferase"/>
</dbReference>
<protein>
    <submittedName>
        <fullName evidence="2">GNAT family N-acetyltransferase</fullName>
        <ecNumber evidence="2">2.3.1.-</ecNumber>
    </submittedName>
</protein>
<keyword evidence="2" id="KW-0808">Transferase</keyword>
<dbReference type="RefSeq" id="WP_316017750.1">
    <property type="nucleotide sequence ID" value="NZ_JAWDID010000009.1"/>
</dbReference>
<gene>
    <name evidence="2" type="ORF">RKE40_08220</name>
</gene>
<organism evidence="2 3">
    <name type="scientific">Bosea rubneri</name>
    <dbReference type="NCBI Taxonomy" id="3075434"/>
    <lineage>
        <taxon>Bacteria</taxon>
        <taxon>Pseudomonadati</taxon>
        <taxon>Pseudomonadota</taxon>
        <taxon>Alphaproteobacteria</taxon>
        <taxon>Hyphomicrobiales</taxon>
        <taxon>Boseaceae</taxon>
        <taxon>Bosea</taxon>
    </lineage>
</organism>
<dbReference type="SUPFAM" id="SSF55729">
    <property type="entry name" value="Acyl-CoA N-acyltransferases (Nat)"/>
    <property type="match status" value="1"/>
</dbReference>
<accession>A0ABU3S508</accession>
<evidence type="ECO:0000313" key="3">
    <source>
        <dbReference type="Proteomes" id="UP001254257"/>
    </source>
</evidence>
<sequence length="381" mass="40840">MSEGIGVSRVSAARYGEMAAAFADLCLRAEAPNLHMAPAAIAAALSGPVKQADDIVILCADDGNGVLLGVWAFRRIRTPQTGFSAMLQAPLVPLYEVASAPVLDREAAAPAALALLRFIAEAADLPKRLRLPLLPVEGATFEALAAGCAETRSALHRFEAWDRPMAIPMPGDTAEAYLRRALGQGYKKRLQQHRMLERAGQLRLTRHRRDEAATALDNFFALEAAGWKGSNGTALAKLPADAAYFREVIGRFAAADMARIDLLRLDNVPIAAGVLLDFAGQSHFLKIAYDEALARLSPGRGLAIEMLRADFTTSQPFRLDSGAGDRVDASAYPWGERQAMAHAIIAIGSAGSPLPRLAARGRMLLRQWRDRKLGSAGGAAR</sequence>
<comment type="caution">
    <text evidence="2">The sequence shown here is derived from an EMBL/GenBank/DDBJ whole genome shotgun (WGS) entry which is preliminary data.</text>
</comment>
<keyword evidence="3" id="KW-1185">Reference proteome</keyword>
<dbReference type="Pfam" id="PF13480">
    <property type="entry name" value="Acetyltransf_6"/>
    <property type="match status" value="1"/>
</dbReference>
<dbReference type="Proteomes" id="UP001254257">
    <property type="component" value="Unassembled WGS sequence"/>
</dbReference>
<name>A0ABU3S508_9HYPH</name>
<evidence type="ECO:0000259" key="1">
    <source>
        <dbReference type="Pfam" id="PF13480"/>
    </source>
</evidence>
<feature type="domain" description="BioF2-like acetyltransferase" evidence="1">
    <location>
        <begin position="192"/>
        <end position="325"/>
    </location>
</feature>
<dbReference type="EMBL" id="JAWDID010000009">
    <property type="protein sequence ID" value="MDU0339863.1"/>
    <property type="molecule type" value="Genomic_DNA"/>
</dbReference>